<comment type="caution">
    <text evidence="1">The sequence shown here is derived from an EMBL/GenBank/DDBJ whole genome shotgun (WGS) entry which is preliminary data.</text>
</comment>
<organism evidence="1 2">
    <name type="scientific">Rotaria socialis</name>
    <dbReference type="NCBI Taxonomy" id="392032"/>
    <lineage>
        <taxon>Eukaryota</taxon>
        <taxon>Metazoa</taxon>
        <taxon>Spiralia</taxon>
        <taxon>Gnathifera</taxon>
        <taxon>Rotifera</taxon>
        <taxon>Eurotatoria</taxon>
        <taxon>Bdelloidea</taxon>
        <taxon>Philodinida</taxon>
        <taxon>Philodinidae</taxon>
        <taxon>Rotaria</taxon>
    </lineage>
</organism>
<evidence type="ECO:0000313" key="1">
    <source>
        <dbReference type="EMBL" id="CAF4648008.1"/>
    </source>
</evidence>
<accession>A0A821F699</accession>
<proteinExistence type="predicted"/>
<protein>
    <submittedName>
        <fullName evidence="1">Uncharacterized protein</fullName>
    </submittedName>
</protein>
<reference evidence="1" key="1">
    <citation type="submission" date="2021-02" db="EMBL/GenBank/DDBJ databases">
        <authorList>
            <person name="Nowell W R."/>
        </authorList>
    </citation>
    <scope>NUCLEOTIDE SEQUENCE</scope>
</reference>
<name>A0A821F699_9BILA</name>
<sequence length="25" mass="2966">YGGFDREHLIQNNYRKCVGNNHDES</sequence>
<dbReference type="AlphaFoldDB" id="A0A821F699"/>
<keyword evidence="2" id="KW-1185">Reference proteome</keyword>
<dbReference type="Proteomes" id="UP000663873">
    <property type="component" value="Unassembled WGS sequence"/>
</dbReference>
<evidence type="ECO:0000313" key="2">
    <source>
        <dbReference type="Proteomes" id="UP000663873"/>
    </source>
</evidence>
<gene>
    <name evidence="1" type="ORF">UJA718_LOCUS33540</name>
</gene>
<dbReference type="EMBL" id="CAJOBP010029583">
    <property type="protein sequence ID" value="CAF4648008.1"/>
    <property type="molecule type" value="Genomic_DNA"/>
</dbReference>
<feature type="non-terminal residue" evidence="1">
    <location>
        <position position="1"/>
    </location>
</feature>